<dbReference type="Proteomes" id="UP000887566">
    <property type="component" value="Unplaced"/>
</dbReference>
<dbReference type="WBParaSite" id="PSAMB.scaffold1954size26443.g15681.t1">
    <property type="protein sequence ID" value="PSAMB.scaffold1954size26443.g15681.t1"/>
    <property type="gene ID" value="PSAMB.scaffold1954size26443.g15681"/>
</dbReference>
<sequence>MEYSREYRGGYKSGKNRGGGGRGGVARGGAYRGGENRGGVSRGYGRGAVRGRHHQPAYSQPQHSWNVSSVASATNYAAARPMSPKAEPPCVPSTSEEVVEREMINSLEIRARQRASELLKFATDIQRDSVKWRIGARSALQLQDVPNAEGLKARLDIAERQGALALANIVGKALLNHAQSILEEPMKMRNALNAKTAESAVATPATSTPVTPMPTASTPIASSPATTSSATSMPTASTSTASTPAIPTEPQQFYALLKALSADNKID</sequence>
<keyword evidence="2" id="KW-1185">Reference proteome</keyword>
<name>A0A914VH74_9BILA</name>
<dbReference type="AlphaFoldDB" id="A0A914VH74"/>
<evidence type="ECO:0000313" key="2">
    <source>
        <dbReference type="Proteomes" id="UP000887566"/>
    </source>
</evidence>
<feature type="compositionally biased region" description="Polar residues" evidence="1">
    <location>
        <begin position="57"/>
        <end position="66"/>
    </location>
</feature>
<protein>
    <submittedName>
        <fullName evidence="3">Uncharacterized protein</fullName>
    </submittedName>
</protein>
<reference evidence="3" key="1">
    <citation type="submission" date="2022-11" db="UniProtKB">
        <authorList>
            <consortium name="WormBaseParasite"/>
        </authorList>
    </citation>
    <scope>IDENTIFICATION</scope>
</reference>
<organism evidence="2 3">
    <name type="scientific">Plectus sambesii</name>
    <dbReference type="NCBI Taxonomy" id="2011161"/>
    <lineage>
        <taxon>Eukaryota</taxon>
        <taxon>Metazoa</taxon>
        <taxon>Ecdysozoa</taxon>
        <taxon>Nematoda</taxon>
        <taxon>Chromadorea</taxon>
        <taxon>Plectida</taxon>
        <taxon>Plectina</taxon>
        <taxon>Plectoidea</taxon>
        <taxon>Plectidae</taxon>
        <taxon>Plectus</taxon>
    </lineage>
</organism>
<feature type="region of interest" description="Disordered" evidence="1">
    <location>
        <begin position="1"/>
        <end position="66"/>
    </location>
</feature>
<feature type="region of interest" description="Disordered" evidence="1">
    <location>
        <begin position="199"/>
        <end position="247"/>
    </location>
</feature>
<accession>A0A914VH74</accession>
<evidence type="ECO:0000313" key="3">
    <source>
        <dbReference type="WBParaSite" id="PSAMB.scaffold1954size26443.g15681.t1"/>
    </source>
</evidence>
<evidence type="ECO:0000256" key="1">
    <source>
        <dbReference type="SAM" id="MobiDB-lite"/>
    </source>
</evidence>
<proteinExistence type="predicted"/>
<feature type="compositionally biased region" description="Gly residues" evidence="1">
    <location>
        <begin position="16"/>
        <end position="48"/>
    </location>
</feature>